<organism evidence="1 2">
    <name type="scientific">Elysia chlorotica</name>
    <name type="common">Eastern emerald elysia</name>
    <name type="synonym">Sea slug</name>
    <dbReference type="NCBI Taxonomy" id="188477"/>
    <lineage>
        <taxon>Eukaryota</taxon>
        <taxon>Metazoa</taxon>
        <taxon>Spiralia</taxon>
        <taxon>Lophotrochozoa</taxon>
        <taxon>Mollusca</taxon>
        <taxon>Gastropoda</taxon>
        <taxon>Heterobranchia</taxon>
        <taxon>Euthyneura</taxon>
        <taxon>Panpulmonata</taxon>
        <taxon>Sacoglossa</taxon>
        <taxon>Placobranchoidea</taxon>
        <taxon>Plakobranchidae</taxon>
        <taxon>Elysia</taxon>
    </lineage>
</organism>
<dbReference type="EMBL" id="RQTK01000571">
    <property type="protein sequence ID" value="RUS77574.1"/>
    <property type="molecule type" value="Genomic_DNA"/>
</dbReference>
<dbReference type="AlphaFoldDB" id="A0A433T7Y5"/>
<protein>
    <submittedName>
        <fullName evidence="1">Uncharacterized protein</fullName>
    </submittedName>
</protein>
<evidence type="ECO:0000313" key="1">
    <source>
        <dbReference type="EMBL" id="RUS77574.1"/>
    </source>
</evidence>
<gene>
    <name evidence="1" type="ORF">EGW08_014678</name>
</gene>
<name>A0A433T7Y5_ELYCH</name>
<dbReference type="Proteomes" id="UP000271974">
    <property type="component" value="Unassembled WGS sequence"/>
</dbReference>
<reference evidence="1 2" key="1">
    <citation type="submission" date="2019-01" db="EMBL/GenBank/DDBJ databases">
        <title>A draft genome assembly of the solar-powered sea slug Elysia chlorotica.</title>
        <authorList>
            <person name="Cai H."/>
            <person name="Li Q."/>
            <person name="Fang X."/>
            <person name="Li J."/>
            <person name="Curtis N.E."/>
            <person name="Altenburger A."/>
            <person name="Shibata T."/>
            <person name="Feng M."/>
            <person name="Maeda T."/>
            <person name="Schwartz J.A."/>
            <person name="Shigenobu S."/>
            <person name="Lundholm N."/>
            <person name="Nishiyama T."/>
            <person name="Yang H."/>
            <person name="Hasebe M."/>
            <person name="Li S."/>
            <person name="Pierce S.K."/>
            <person name="Wang J."/>
        </authorList>
    </citation>
    <scope>NUCLEOTIDE SEQUENCE [LARGE SCALE GENOMIC DNA]</scope>
    <source>
        <strain evidence="1">EC2010</strain>
        <tissue evidence="1">Whole organism of an adult</tissue>
    </source>
</reference>
<keyword evidence="2" id="KW-1185">Reference proteome</keyword>
<accession>A0A433T7Y5</accession>
<sequence length="180" mass="19617">MAPLLFKDQLSHQSLSHMKLVLILLVVALPVTLYPLPSVETRPVPESFDPCVLEDGACSEVVRVGAAISQSVSERADRGLASVRSGAYRACRKAHWLRGAALQRWEAFTWWGLTWYDRALLGLEQSKSGLRRAINAASTAVKGAHREIGHAGLGAAISSRLLPERQCGATATCVCRQNRE</sequence>
<comment type="caution">
    <text evidence="1">The sequence shown here is derived from an EMBL/GenBank/DDBJ whole genome shotgun (WGS) entry which is preliminary data.</text>
</comment>
<proteinExistence type="predicted"/>
<evidence type="ECO:0000313" key="2">
    <source>
        <dbReference type="Proteomes" id="UP000271974"/>
    </source>
</evidence>